<feature type="non-terminal residue" evidence="1">
    <location>
        <position position="1"/>
    </location>
</feature>
<dbReference type="EMBL" id="QNGE01003900">
    <property type="protein sequence ID" value="KAA3673468.1"/>
    <property type="molecule type" value="Genomic_DNA"/>
</dbReference>
<keyword evidence="2" id="KW-1185">Reference proteome</keyword>
<reference evidence="1 2" key="1">
    <citation type="journal article" date="2019" name="Gigascience">
        <title>Whole-genome sequence of the oriental lung fluke Paragonimus westermani.</title>
        <authorList>
            <person name="Oey H."/>
            <person name="Zakrzewski M."/>
            <person name="Narain K."/>
            <person name="Devi K.R."/>
            <person name="Agatsuma T."/>
            <person name="Nawaratna S."/>
            <person name="Gobert G.N."/>
            <person name="Jones M.K."/>
            <person name="Ragan M.A."/>
            <person name="McManus D.P."/>
            <person name="Krause L."/>
        </authorList>
    </citation>
    <scope>NUCLEOTIDE SEQUENCE [LARGE SCALE GENOMIC DNA]</scope>
    <source>
        <strain evidence="1 2">IND2009</strain>
    </source>
</reference>
<dbReference type="GO" id="GO:0005840">
    <property type="term" value="C:ribosome"/>
    <property type="evidence" value="ECO:0007669"/>
    <property type="project" value="UniProtKB-KW"/>
</dbReference>
<protein>
    <submittedName>
        <fullName evidence="1">Large subunit ribosomal protein L41</fullName>
    </submittedName>
</protein>
<gene>
    <name evidence="1" type="ORF">DEA37_0013987</name>
</gene>
<dbReference type="Proteomes" id="UP000324629">
    <property type="component" value="Unassembled WGS sequence"/>
</dbReference>
<proteinExistence type="predicted"/>
<sequence length="150" mass="17711">VYQTTPVVMRGCVGFPEAVKILHRCISTSSGPLHFRQKVAYKTRYHWMLDLQKSRQRARFPWIPREPPTFVQIVDQKVEFPEMMLEFVVPKDLDKCELKPYVDWRATTPVEEPLTAEKLFEKKYLPKIQKLYERGMERNEILGKLTVSSP</sequence>
<comment type="caution">
    <text evidence="1">The sequence shown here is derived from an EMBL/GenBank/DDBJ whole genome shotgun (WGS) entry which is preliminary data.</text>
</comment>
<accession>A0A5J4NDZ1</accession>
<keyword evidence="1" id="KW-0689">Ribosomal protein</keyword>
<evidence type="ECO:0000313" key="2">
    <source>
        <dbReference type="Proteomes" id="UP000324629"/>
    </source>
</evidence>
<keyword evidence="1" id="KW-0687">Ribonucleoprotein</keyword>
<name>A0A5J4NDZ1_9TREM</name>
<evidence type="ECO:0000313" key="1">
    <source>
        <dbReference type="EMBL" id="KAA3673468.1"/>
    </source>
</evidence>
<organism evidence="1 2">
    <name type="scientific">Paragonimus westermani</name>
    <dbReference type="NCBI Taxonomy" id="34504"/>
    <lineage>
        <taxon>Eukaryota</taxon>
        <taxon>Metazoa</taxon>
        <taxon>Spiralia</taxon>
        <taxon>Lophotrochozoa</taxon>
        <taxon>Platyhelminthes</taxon>
        <taxon>Trematoda</taxon>
        <taxon>Digenea</taxon>
        <taxon>Plagiorchiida</taxon>
        <taxon>Troglotremata</taxon>
        <taxon>Troglotrematidae</taxon>
        <taxon>Paragonimus</taxon>
    </lineage>
</organism>
<dbReference type="AlphaFoldDB" id="A0A5J4NDZ1"/>